<dbReference type="KEGG" id="ppso:QPJ95_18255"/>
<reference evidence="1 2" key="1">
    <citation type="submission" date="2023-06" db="EMBL/GenBank/DDBJ databases">
        <title>Parasedimentitalea psychrophila sp. nov., a psychrophilic bacterium isolated from deep-sea sediment.</title>
        <authorList>
            <person name="Li A."/>
        </authorList>
    </citation>
    <scope>NUCLEOTIDE SEQUENCE [LARGE SCALE GENOMIC DNA]</scope>
    <source>
        <strain evidence="1 2">QS115</strain>
    </source>
</reference>
<dbReference type="EMBL" id="CP127247">
    <property type="protein sequence ID" value="WIY24478.1"/>
    <property type="molecule type" value="Genomic_DNA"/>
</dbReference>
<gene>
    <name evidence="1" type="ORF">QPJ95_18255</name>
</gene>
<dbReference type="SUPFAM" id="SSF53335">
    <property type="entry name" value="S-adenosyl-L-methionine-dependent methyltransferases"/>
    <property type="match status" value="1"/>
</dbReference>
<name>A0A9Y2KXH2_9RHOB</name>
<dbReference type="Gene3D" id="3.40.50.150">
    <property type="entry name" value="Vaccinia Virus protein VP39"/>
    <property type="match status" value="1"/>
</dbReference>
<sequence length="66" mass="7198">MDPTELVQGRPVGLLWASADCKHFSKAKGGAPRDRNIRDLAWVIVDWAEKVKGALCPPAVARQTIS</sequence>
<dbReference type="InterPro" id="IPR029063">
    <property type="entry name" value="SAM-dependent_MTases_sf"/>
</dbReference>
<evidence type="ECO:0000313" key="1">
    <source>
        <dbReference type="EMBL" id="WIY24478.1"/>
    </source>
</evidence>
<dbReference type="AlphaFoldDB" id="A0A9Y2KXH2"/>
<keyword evidence="2" id="KW-1185">Reference proteome</keyword>
<dbReference type="RefSeq" id="WP_270921107.1">
    <property type="nucleotide sequence ID" value="NZ_CP127247.1"/>
</dbReference>
<organism evidence="1 2">
    <name type="scientific">Parasedimentitalea psychrophila</name>
    <dbReference type="NCBI Taxonomy" id="2997337"/>
    <lineage>
        <taxon>Bacteria</taxon>
        <taxon>Pseudomonadati</taxon>
        <taxon>Pseudomonadota</taxon>
        <taxon>Alphaproteobacteria</taxon>
        <taxon>Rhodobacterales</taxon>
        <taxon>Paracoccaceae</taxon>
        <taxon>Parasedimentitalea</taxon>
    </lineage>
</organism>
<evidence type="ECO:0008006" key="3">
    <source>
        <dbReference type="Google" id="ProtNLM"/>
    </source>
</evidence>
<evidence type="ECO:0000313" key="2">
    <source>
        <dbReference type="Proteomes" id="UP001238334"/>
    </source>
</evidence>
<accession>A0A9Y2KXH2</accession>
<dbReference type="Proteomes" id="UP001238334">
    <property type="component" value="Chromosome"/>
</dbReference>
<proteinExistence type="predicted"/>
<protein>
    <recommendedName>
        <fullName evidence="3">DNA (cytosine-5-)-methyltransferase</fullName>
    </recommendedName>
</protein>